<protein>
    <recommendedName>
        <fullName evidence="3">Lipoprotein</fullName>
    </recommendedName>
</protein>
<gene>
    <name evidence="1" type="ORF">GCM10022271_05790</name>
</gene>
<reference evidence="2" key="1">
    <citation type="journal article" date="2019" name="Int. J. Syst. Evol. Microbiol.">
        <title>The Global Catalogue of Microorganisms (GCM) 10K type strain sequencing project: providing services to taxonomists for standard genome sequencing and annotation.</title>
        <authorList>
            <consortium name="The Broad Institute Genomics Platform"/>
            <consortium name="The Broad Institute Genome Sequencing Center for Infectious Disease"/>
            <person name="Wu L."/>
            <person name="Ma J."/>
        </authorList>
    </citation>
    <scope>NUCLEOTIDE SEQUENCE [LARGE SCALE GENOMIC DNA]</scope>
    <source>
        <strain evidence="2">JCM 17525</strain>
    </source>
</reference>
<dbReference type="Proteomes" id="UP001501456">
    <property type="component" value="Unassembled WGS sequence"/>
</dbReference>
<proteinExistence type="predicted"/>
<accession>A0ABP7GVL5</accession>
<comment type="caution">
    <text evidence="1">The sequence shown here is derived from an EMBL/GenBank/DDBJ whole genome shotgun (WGS) entry which is preliminary data.</text>
</comment>
<dbReference type="EMBL" id="BAABBI010000001">
    <property type="protein sequence ID" value="GAA3776473.1"/>
    <property type="molecule type" value="Genomic_DNA"/>
</dbReference>
<dbReference type="RefSeq" id="WP_344726870.1">
    <property type="nucleotide sequence ID" value="NZ_BAABBI010000001.1"/>
</dbReference>
<sequence>MKTLFLTFLFASILSCANKQNKLMGNKDEKTVSICPEDGQCKLTVLKNKSIKIKEDEFGATYSQITDSNNILIEFEYKRNEIQNTADSSYKELVYIELNPSNLEVNYSDADLKKANITYGRLCFCRGQTGYYNILSGNLKIKKTGDKHYRLELNFKTSEVPQIISYIKDDFSI</sequence>
<evidence type="ECO:0008006" key="3">
    <source>
        <dbReference type="Google" id="ProtNLM"/>
    </source>
</evidence>
<name>A0ABP7GVL5_9FLAO</name>
<organism evidence="1 2">
    <name type="scientific">Corallibacter vietnamensis</name>
    <dbReference type="NCBI Taxonomy" id="904130"/>
    <lineage>
        <taxon>Bacteria</taxon>
        <taxon>Pseudomonadati</taxon>
        <taxon>Bacteroidota</taxon>
        <taxon>Flavobacteriia</taxon>
        <taxon>Flavobacteriales</taxon>
        <taxon>Flavobacteriaceae</taxon>
        <taxon>Corallibacter</taxon>
    </lineage>
</organism>
<evidence type="ECO:0000313" key="2">
    <source>
        <dbReference type="Proteomes" id="UP001501456"/>
    </source>
</evidence>
<evidence type="ECO:0000313" key="1">
    <source>
        <dbReference type="EMBL" id="GAA3776473.1"/>
    </source>
</evidence>
<dbReference type="PROSITE" id="PS51257">
    <property type="entry name" value="PROKAR_LIPOPROTEIN"/>
    <property type="match status" value="1"/>
</dbReference>
<keyword evidence="2" id="KW-1185">Reference proteome</keyword>